<evidence type="ECO:0000313" key="4">
    <source>
        <dbReference type="Proteomes" id="UP001516023"/>
    </source>
</evidence>
<feature type="compositionally biased region" description="Polar residues" evidence="1">
    <location>
        <begin position="60"/>
        <end position="73"/>
    </location>
</feature>
<organism evidence="3 4">
    <name type="scientific">Cyclotella cryptica</name>
    <dbReference type="NCBI Taxonomy" id="29204"/>
    <lineage>
        <taxon>Eukaryota</taxon>
        <taxon>Sar</taxon>
        <taxon>Stramenopiles</taxon>
        <taxon>Ochrophyta</taxon>
        <taxon>Bacillariophyta</taxon>
        <taxon>Coscinodiscophyceae</taxon>
        <taxon>Thalassiosirophycidae</taxon>
        <taxon>Stephanodiscales</taxon>
        <taxon>Stephanodiscaceae</taxon>
        <taxon>Cyclotella</taxon>
    </lineage>
</organism>
<feature type="compositionally biased region" description="Basic residues" evidence="1">
    <location>
        <begin position="162"/>
        <end position="179"/>
    </location>
</feature>
<dbReference type="InterPro" id="IPR013083">
    <property type="entry name" value="Znf_RING/FYVE/PHD"/>
</dbReference>
<dbReference type="Proteomes" id="UP001516023">
    <property type="component" value="Unassembled WGS sequence"/>
</dbReference>
<dbReference type="InterPro" id="IPR036869">
    <property type="entry name" value="J_dom_sf"/>
</dbReference>
<feature type="domain" description="U-box" evidence="2">
    <location>
        <begin position="271"/>
        <end position="344"/>
    </location>
</feature>
<feature type="region of interest" description="Disordered" evidence="1">
    <location>
        <begin position="195"/>
        <end position="262"/>
    </location>
</feature>
<evidence type="ECO:0000313" key="3">
    <source>
        <dbReference type="EMBL" id="KAL3805154.1"/>
    </source>
</evidence>
<feature type="compositionally biased region" description="Basic and acidic residues" evidence="1">
    <location>
        <begin position="85"/>
        <end position="117"/>
    </location>
</feature>
<feature type="region of interest" description="Disordered" evidence="1">
    <location>
        <begin position="50"/>
        <end position="181"/>
    </location>
</feature>
<feature type="compositionally biased region" description="Low complexity" evidence="1">
    <location>
        <begin position="240"/>
        <end position="254"/>
    </location>
</feature>
<keyword evidence="4" id="KW-1185">Reference proteome</keyword>
<evidence type="ECO:0000256" key="1">
    <source>
        <dbReference type="SAM" id="MobiDB-lite"/>
    </source>
</evidence>
<dbReference type="Gene3D" id="3.30.40.10">
    <property type="entry name" value="Zinc/RING finger domain, C3HC4 (zinc finger)"/>
    <property type="match status" value="1"/>
</dbReference>
<dbReference type="PROSITE" id="PS51698">
    <property type="entry name" value="U_BOX"/>
    <property type="match status" value="1"/>
</dbReference>
<feature type="region of interest" description="Disordered" evidence="1">
    <location>
        <begin position="1"/>
        <end position="24"/>
    </location>
</feature>
<accession>A0ABD3QYT3</accession>
<protein>
    <recommendedName>
        <fullName evidence="2">U-box domain-containing protein</fullName>
    </recommendedName>
</protein>
<dbReference type="AlphaFoldDB" id="A0ABD3QYT3"/>
<gene>
    <name evidence="3" type="ORF">HJC23_003382</name>
</gene>
<dbReference type="Pfam" id="PF04564">
    <property type="entry name" value="U-box"/>
    <property type="match status" value="1"/>
</dbReference>
<dbReference type="PANTHER" id="PTHR46573:SF1">
    <property type="entry name" value="WD REPEAT, SAM AND U-BOX DOMAIN-CONTAINING PROTEIN 1"/>
    <property type="match status" value="1"/>
</dbReference>
<proteinExistence type="predicted"/>
<dbReference type="CDD" id="cd16655">
    <property type="entry name" value="RING-Ubox_WDSUB1-like"/>
    <property type="match status" value="1"/>
</dbReference>
<name>A0ABD3QYT3_9STRA</name>
<comment type="caution">
    <text evidence="3">The sequence shown here is derived from an EMBL/GenBank/DDBJ whole genome shotgun (WGS) entry which is preliminary data.</text>
</comment>
<dbReference type="Gene3D" id="1.10.287.110">
    <property type="entry name" value="DnaJ domain"/>
    <property type="match status" value="1"/>
</dbReference>
<feature type="compositionally biased region" description="Low complexity" evidence="1">
    <location>
        <begin position="118"/>
        <end position="142"/>
    </location>
</feature>
<dbReference type="InterPro" id="IPR003613">
    <property type="entry name" value="Ubox_domain"/>
</dbReference>
<dbReference type="SMART" id="SM00504">
    <property type="entry name" value="Ubox"/>
    <property type="match status" value="1"/>
</dbReference>
<dbReference type="SUPFAM" id="SSF57850">
    <property type="entry name" value="RING/U-box"/>
    <property type="match status" value="1"/>
</dbReference>
<dbReference type="EMBL" id="JABMIG020000004">
    <property type="protein sequence ID" value="KAL3805154.1"/>
    <property type="molecule type" value="Genomic_DNA"/>
</dbReference>
<reference evidence="3 4" key="1">
    <citation type="journal article" date="2020" name="G3 (Bethesda)">
        <title>Improved Reference Genome for Cyclotella cryptica CCMP332, a Model for Cell Wall Morphogenesis, Salinity Adaptation, and Lipid Production in Diatoms (Bacillariophyta).</title>
        <authorList>
            <person name="Roberts W.R."/>
            <person name="Downey K.M."/>
            <person name="Ruck E.C."/>
            <person name="Traller J.C."/>
            <person name="Alverson A.J."/>
        </authorList>
    </citation>
    <scope>NUCLEOTIDE SEQUENCE [LARGE SCALE GENOMIC DNA]</scope>
    <source>
        <strain evidence="3 4">CCMP332</strain>
    </source>
</reference>
<sequence>MLKLHPDKQPAGQSEEEAAEISQKFHDVMDAKSFLLDSEHMSAKRAYDSKLASLERQRQQKLNIPTFDNSSRPNMGPSKGSMFQKENRRATRRGSDCTNDRRPHFFKNSDDTRRASCDDCSTTSQSTSGDDNNVRSNKLNNNKQENSGKKHSGSRDTFNAKSSRHQRQGSMTHARKPCKKASSFSESYSSFFTVNDPKKVDSKSDAKGHTRMHSMDHTRPFLNGKSDKPTSPSNTKPRVSISSSATSRTRSSSIPDAHSHAKQRITNSIEALAKTFTCPLTHEIIKDPMTDFEGNNYEREAILKYLDTHSTSPVTGSPLYVCHLTANSALKEKIRYTMELKKTFDLLHEAETKEIKNATKHHSSSHPASKGSSKRLRDLIDDFINELNAGSPAISMSTLDNYGTTSFSYLGIKFKLEVSEAKSFTVQTIFDQNKKAASISSRLVDWNKALQEVGLGGKLTFRNVNGKFTFTLSKNMEPEDFKPRVFRYSIEYFLEFAIKLHNIINIHDLKTVGKVRLSASG</sequence>
<dbReference type="PANTHER" id="PTHR46573">
    <property type="entry name" value="WD REPEAT, SAM AND U-BOX DOMAIN-CONTAINING PROTEIN 1"/>
    <property type="match status" value="1"/>
</dbReference>
<dbReference type="InterPro" id="IPR052085">
    <property type="entry name" value="WD-SAM-U-box"/>
</dbReference>
<evidence type="ECO:0000259" key="2">
    <source>
        <dbReference type="PROSITE" id="PS51698"/>
    </source>
</evidence>
<feature type="compositionally biased region" description="Basic and acidic residues" evidence="1">
    <location>
        <begin position="196"/>
        <end position="219"/>
    </location>
</feature>